<dbReference type="OrthoDB" id="9804765at2"/>
<evidence type="ECO:0000313" key="2">
    <source>
        <dbReference type="Proteomes" id="UP000193558"/>
    </source>
</evidence>
<dbReference type="InterPro" id="IPR037479">
    <property type="entry name" value="Tauto_MSAD"/>
</dbReference>
<dbReference type="RefSeq" id="WP_084931843.1">
    <property type="nucleotide sequence ID" value="NZ_MLFR01000001.1"/>
</dbReference>
<proteinExistence type="predicted"/>
<dbReference type="EMBL" id="MLFR01000001">
    <property type="protein sequence ID" value="ORM72087.1"/>
    <property type="molecule type" value="Genomic_DNA"/>
</dbReference>
<accession>A0A1X1D627</accession>
<protein>
    <submittedName>
        <fullName evidence="1">Tautomerase family protein</fullName>
    </submittedName>
</protein>
<organism evidence="1 2">
    <name type="scientific">Pantoea rwandensis</name>
    <dbReference type="NCBI Taxonomy" id="1076550"/>
    <lineage>
        <taxon>Bacteria</taxon>
        <taxon>Pseudomonadati</taxon>
        <taxon>Pseudomonadota</taxon>
        <taxon>Gammaproteobacteria</taxon>
        <taxon>Enterobacterales</taxon>
        <taxon>Erwiniaceae</taxon>
        <taxon>Pantoea</taxon>
    </lineage>
</organism>
<dbReference type="Proteomes" id="UP000193558">
    <property type="component" value="Unassembled WGS sequence"/>
</dbReference>
<reference evidence="1 2" key="1">
    <citation type="journal article" date="2017" name="Antonie Van Leeuwenhoek">
        <title>Phylogenomic resolution of the bacterial genus Pantoea and its relationship with Erwinia and Tatumella.</title>
        <authorList>
            <person name="Palmer M."/>
            <person name="Steenkamp E.T."/>
            <person name="Coetzee M.P."/>
            <person name="Chan W.Y."/>
            <person name="van Zyl E."/>
            <person name="De Maayer P."/>
            <person name="Coutinho T.A."/>
            <person name="Blom J."/>
            <person name="Smits T.H."/>
            <person name="Duffy B."/>
            <person name="Venter S.N."/>
        </authorList>
    </citation>
    <scope>NUCLEOTIDE SEQUENCE [LARGE SCALE GENOMIC DNA]</scope>
    <source>
        <strain evidence="1 2">LMG 26275</strain>
    </source>
</reference>
<evidence type="ECO:0000313" key="1">
    <source>
        <dbReference type="EMBL" id="ORM72087.1"/>
    </source>
</evidence>
<dbReference type="Pfam" id="PF14552">
    <property type="entry name" value="Tautomerase_2"/>
    <property type="match status" value="1"/>
</dbReference>
<dbReference type="PANTHER" id="PTHR38460">
    <property type="entry name" value="TAUTOMERASE YOLI-RELATED"/>
    <property type="match status" value="1"/>
</dbReference>
<dbReference type="SUPFAM" id="SSF55331">
    <property type="entry name" value="Tautomerase/MIF"/>
    <property type="match status" value="1"/>
</dbReference>
<dbReference type="Gene3D" id="3.30.429.10">
    <property type="entry name" value="Macrophage Migration Inhibitory Factor"/>
    <property type="match status" value="1"/>
</dbReference>
<dbReference type="PANTHER" id="PTHR38460:SF1">
    <property type="entry name" value="TAUTOMERASE YOLI-RELATED"/>
    <property type="match status" value="1"/>
</dbReference>
<sequence>MPFTRITVREGWSESELQTLSYTLHEVLVAEFSVPPRDRFQVIDVLPAQRLIYDTHYLSGGRSERYVLLHIVAGKARTTEQKRLTYQRLSERLQRQLNLNPDDLMIIIQQTHAENWSFSGGKMFELEMIPSDLK</sequence>
<dbReference type="InterPro" id="IPR014347">
    <property type="entry name" value="Tautomerase/MIF_sf"/>
</dbReference>
<dbReference type="AlphaFoldDB" id="A0A1X1D627"/>
<gene>
    <name evidence="1" type="ORF">HA51_03285</name>
</gene>
<comment type="caution">
    <text evidence="1">The sequence shown here is derived from an EMBL/GenBank/DDBJ whole genome shotgun (WGS) entry which is preliminary data.</text>
</comment>
<name>A0A1X1D627_9GAMM</name>